<dbReference type="Proteomes" id="UP001516620">
    <property type="component" value="Unassembled WGS sequence"/>
</dbReference>
<dbReference type="CDD" id="cd01949">
    <property type="entry name" value="GGDEF"/>
    <property type="match status" value="1"/>
</dbReference>
<protein>
    <submittedName>
        <fullName evidence="2">Diguanylate cyclase</fullName>
    </submittedName>
</protein>
<name>A0ABS2H9Z6_9BACL</name>
<dbReference type="SUPFAM" id="SSF55781">
    <property type="entry name" value="GAF domain-like"/>
    <property type="match status" value="2"/>
</dbReference>
<dbReference type="SUPFAM" id="SSF55073">
    <property type="entry name" value="Nucleotide cyclase"/>
    <property type="match status" value="1"/>
</dbReference>
<gene>
    <name evidence="2" type="ORF">IM700_021315</name>
</gene>
<evidence type="ECO:0000313" key="3">
    <source>
        <dbReference type="Proteomes" id="UP001516620"/>
    </source>
</evidence>
<evidence type="ECO:0000259" key="1">
    <source>
        <dbReference type="PROSITE" id="PS50887"/>
    </source>
</evidence>
<dbReference type="Pfam" id="PF13185">
    <property type="entry name" value="GAF_2"/>
    <property type="match status" value="1"/>
</dbReference>
<dbReference type="InterPro" id="IPR003018">
    <property type="entry name" value="GAF"/>
</dbReference>
<dbReference type="InterPro" id="IPR043128">
    <property type="entry name" value="Rev_trsase/Diguanyl_cyclase"/>
</dbReference>
<dbReference type="InterPro" id="IPR000160">
    <property type="entry name" value="GGDEF_dom"/>
</dbReference>
<dbReference type="EMBL" id="JADCNN020000031">
    <property type="protein sequence ID" value="MBM6998215.1"/>
    <property type="molecule type" value="Genomic_DNA"/>
</dbReference>
<dbReference type="NCBIfam" id="TIGR00254">
    <property type="entry name" value="GGDEF"/>
    <property type="match status" value="1"/>
</dbReference>
<accession>A0ABS2H9Z6</accession>
<keyword evidence="3" id="KW-1185">Reference proteome</keyword>
<dbReference type="InterPro" id="IPR050469">
    <property type="entry name" value="Diguanylate_Cyclase"/>
</dbReference>
<feature type="domain" description="GGDEF" evidence="1">
    <location>
        <begin position="531"/>
        <end position="660"/>
    </location>
</feature>
<dbReference type="Gene3D" id="3.30.70.270">
    <property type="match status" value="1"/>
</dbReference>
<dbReference type="RefSeq" id="WP_193418645.1">
    <property type="nucleotide sequence ID" value="NZ_JADCNN020000031.1"/>
</dbReference>
<evidence type="ECO:0000313" key="2">
    <source>
        <dbReference type="EMBL" id="MBM6998215.1"/>
    </source>
</evidence>
<dbReference type="PANTHER" id="PTHR45138">
    <property type="entry name" value="REGULATORY COMPONENTS OF SENSORY TRANSDUCTION SYSTEM"/>
    <property type="match status" value="1"/>
</dbReference>
<sequence length="666" mass="74684">MADQSMGQPMLNLNHASGLQRLDDGDNYTDWLRQLDITVHDFPYIESILKQGYAEWRKLVSAMPELGKADFFISGSRGEVLLADSLDPGGPISPTWPKPMEEAILQSLREHRAVTAETADGVYVAVPVFSRIHGDLFASFGCCLHDCGATAAVLFAKMAAQLFQSCFYKCFEGLFVSDLLRVQQQAKREEQRRSKLFQVVQKLHDKIDVDSVLTEVFERVSGMYPAAKLELLMSQDHLSRDPRVKSLQLHGQGDELLMRAFMEGRMQVRESTGSGPEEGGERRLEIAVPLSGKQGVYGVFHLQIQREKIDDVDLQLIGMLADTAGTAFENAKLYEQSNLLINELRLINELTKRLNQSLRLKEVFKFATEELLSIFKAEYCCISQLNKERETFEIMSSNVPGLSKEHFPKSYGFSGLVYSTQEPIILSDFQAYGKVSSRFMEETDSRSLITAPLIVRGEVNGVIMLAHRKTRFFSYDNYKLLQVLSSHIGLAIANASLHAEVRRMANRDMLTGLYARHYVDDAIQEFQKKDTNGSLIIVDIDQFKQVNDTYGHQTGDKILKQVCAIVKSSIRKTDIAARWGGEELAVYLPGASADNSYQIAETIRLRVAMDTDPPVTVSCGIAEWIRSDDKLSVESLFYQADMALYKAKNSGRNQTQIGSSDDAQAP</sequence>
<proteinExistence type="predicted"/>
<dbReference type="SMART" id="SM00267">
    <property type="entry name" value="GGDEF"/>
    <property type="match status" value="1"/>
</dbReference>
<dbReference type="PROSITE" id="PS50887">
    <property type="entry name" value="GGDEF"/>
    <property type="match status" value="1"/>
</dbReference>
<dbReference type="Pfam" id="PF00990">
    <property type="entry name" value="GGDEF"/>
    <property type="match status" value="1"/>
</dbReference>
<dbReference type="Gene3D" id="3.30.450.40">
    <property type="match status" value="2"/>
</dbReference>
<dbReference type="InterPro" id="IPR029787">
    <property type="entry name" value="Nucleotide_cyclase"/>
</dbReference>
<dbReference type="PANTHER" id="PTHR45138:SF9">
    <property type="entry name" value="DIGUANYLATE CYCLASE DGCM-RELATED"/>
    <property type="match status" value="1"/>
</dbReference>
<dbReference type="InterPro" id="IPR029016">
    <property type="entry name" value="GAF-like_dom_sf"/>
</dbReference>
<organism evidence="2 3">
    <name type="scientific">Paenibacillus rhizolycopersici</name>
    <dbReference type="NCBI Taxonomy" id="2780073"/>
    <lineage>
        <taxon>Bacteria</taxon>
        <taxon>Bacillati</taxon>
        <taxon>Bacillota</taxon>
        <taxon>Bacilli</taxon>
        <taxon>Bacillales</taxon>
        <taxon>Paenibacillaceae</taxon>
        <taxon>Paenibacillus</taxon>
    </lineage>
</organism>
<comment type="caution">
    <text evidence="2">The sequence shown here is derived from an EMBL/GenBank/DDBJ whole genome shotgun (WGS) entry which is preliminary data.</text>
</comment>
<reference evidence="2 3" key="1">
    <citation type="submission" date="2021-01" db="EMBL/GenBank/DDBJ databases">
        <title>Paenibacillus sp.nov. isolated from the rhizosphere soil of tomato plant.</title>
        <authorList>
            <person name="Thin K.K."/>
            <person name="Zhang X."/>
            <person name="He S."/>
        </authorList>
    </citation>
    <scope>NUCLEOTIDE SEQUENCE [LARGE SCALE GENOMIC DNA]</scope>
    <source>
        <strain evidence="2 3">DXFW5</strain>
    </source>
</reference>
<dbReference type="SMART" id="SM00065">
    <property type="entry name" value="GAF"/>
    <property type="match status" value="1"/>
</dbReference>